<accession>D5G6B8</accession>
<dbReference type="GeneID" id="9187432"/>
<evidence type="ECO:0000313" key="1">
    <source>
        <dbReference type="EMBL" id="CAZ80061.1"/>
    </source>
</evidence>
<dbReference type="RefSeq" id="XP_002835904.1">
    <property type="nucleotide sequence ID" value="XM_002835858.1"/>
</dbReference>
<keyword evidence="2" id="KW-1185">Reference proteome</keyword>
<name>D5G6B8_TUBMM</name>
<dbReference type="EMBL" id="FN430009">
    <property type="protein sequence ID" value="CAZ80061.1"/>
    <property type="molecule type" value="Genomic_DNA"/>
</dbReference>
<gene>
    <name evidence="1" type="ORF">GSTUM_00004413001</name>
</gene>
<dbReference type="Proteomes" id="UP000006911">
    <property type="component" value="Unassembled WGS sequence"/>
</dbReference>
<protein>
    <submittedName>
        <fullName evidence="1">(Perigord truffle) hypothetical protein</fullName>
    </submittedName>
</protein>
<proteinExistence type="predicted"/>
<reference evidence="1 2" key="1">
    <citation type="journal article" date="2010" name="Nature">
        <title>Perigord black truffle genome uncovers evolutionary origins and mechanisms of symbiosis.</title>
        <authorList>
            <person name="Martin F."/>
            <person name="Kohler A."/>
            <person name="Murat C."/>
            <person name="Balestrini R."/>
            <person name="Coutinho P.M."/>
            <person name="Jaillon O."/>
            <person name="Montanini B."/>
            <person name="Morin E."/>
            <person name="Noel B."/>
            <person name="Percudani R."/>
            <person name="Porcel B."/>
            <person name="Rubini A."/>
            <person name="Amicucci A."/>
            <person name="Amselem J."/>
            <person name="Anthouard V."/>
            <person name="Arcioni S."/>
            <person name="Artiguenave F."/>
            <person name="Aury J.M."/>
            <person name="Ballario P."/>
            <person name="Bolchi A."/>
            <person name="Brenna A."/>
            <person name="Brun A."/>
            <person name="Buee M."/>
            <person name="Cantarel B."/>
            <person name="Chevalier G."/>
            <person name="Couloux A."/>
            <person name="Da Silva C."/>
            <person name="Denoeud F."/>
            <person name="Duplessis S."/>
            <person name="Ghignone S."/>
            <person name="Hilselberger B."/>
            <person name="Iotti M."/>
            <person name="Marcais B."/>
            <person name="Mello A."/>
            <person name="Miranda M."/>
            <person name="Pacioni G."/>
            <person name="Quesneville H."/>
            <person name="Riccioni C."/>
            <person name="Ruotolo R."/>
            <person name="Splivallo R."/>
            <person name="Stocchi V."/>
            <person name="Tisserant E."/>
            <person name="Viscomi A.R."/>
            <person name="Zambonelli A."/>
            <person name="Zampieri E."/>
            <person name="Henrissat B."/>
            <person name="Lebrun M.H."/>
            <person name="Paolocci F."/>
            <person name="Bonfante P."/>
            <person name="Ottonello S."/>
            <person name="Wincker P."/>
        </authorList>
    </citation>
    <scope>NUCLEOTIDE SEQUENCE [LARGE SCALE GENOMIC DNA]</scope>
    <source>
        <strain evidence="1 2">Mel28</strain>
    </source>
</reference>
<dbReference type="InParanoid" id="D5G6B8"/>
<dbReference type="HOGENOM" id="CLU_2706591_0_0_1"/>
<evidence type="ECO:0000313" key="2">
    <source>
        <dbReference type="Proteomes" id="UP000006911"/>
    </source>
</evidence>
<dbReference type="AlphaFoldDB" id="D5G6B8"/>
<sequence>MQIRWERFQIIFNIVSAPPPWCLARHLELWVWALYTLQDQKDSRHQLMETTNHVGYTIQSSSPATMTINLVHT</sequence>
<dbReference type="KEGG" id="tml:GSTUM_00004413001"/>
<organism evidence="1 2">
    <name type="scientific">Tuber melanosporum (strain Mel28)</name>
    <name type="common">Perigord black truffle</name>
    <dbReference type="NCBI Taxonomy" id="656061"/>
    <lineage>
        <taxon>Eukaryota</taxon>
        <taxon>Fungi</taxon>
        <taxon>Dikarya</taxon>
        <taxon>Ascomycota</taxon>
        <taxon>Pezizomycotina</taxon>
        <taxon>Pezizomycetes</taxon>
        <taxon>Pezizales</taxon>
        <taxon>Tuberaceae</taxon>
        <taxon>Tuber</taxon>
    </lineage>
</organism>